<keyword evidence="2" id="KW-1185">Reference proteome</keyword>
<reference evidence="2" key="1">
    <citation type="submission" date="2014-03" db="EMBL/GenBank/DDBJ databases">
        <authorList>
            <person name="Aksoy S."/>
            <person name="Warren W."/>
            <person name="Wilson R.K."/>
        </authorList>
    </citation>
    <scope>NUCLEOTIDE SEQUENCE [LARGE SCALE GENOMIC DNA]</scope>
    <source>
        <strain evidence="2">IAEA</strain>
    </source>
</reference>
<accession>A0A1B0AJT8</accession>
<dbReference type="VEuPathDB" id="VectorBase:GPAI048064"/>
<evidence type="ECO:0000313" key="2">
    <source>
        <dbReference type="Proteomes" id="UP000092445"/>
    </source>
</evidence>
<dbReference type="AlphaFoldDB" id="A0A1B0AJT8"/>
<name>A0A1B0AJT8_GLOPL</name>
<evidence type="ECO:0000313" key="1">
    <source>
        <dbReference type="EnsemblMetazoa" id="GPAI048064-PA"/>
    </source>
</evidence>
<protein>
    <submittedName>
        <fullName evidence="1">Uncharacterized protein</fullName>
    </submittedName>
</protein>
<dbReference type="Proteomes" id="UP000092445">
    <property type="component" value="Unassembled WGS sequence"/>
</dbReference>
<dbReference type="EnsemblMetazoa" id="GPAI048064-RA">
    <property type="protein sequence ID" value="GPAI048064-PA"/>
    <property type="gene ID" value="GPAI048064"/>
</dbReference>
<proteinExistence type="predicted"/>
<reference evidence="1" key="2">
    <citation type="submission" date="2020-05" db="UniProtKB">
        <authorList>
            <consortium name="EnsemblMetazoa"/>
        </authorList>
    </citation>
    <scope>IDENTIFICATION</scope>
    <source>
        <strain evidence="1">IAEA</strain>
    </source>
</reference>
<organism evidence="1 2">
    <name type="scientific">Glossina pallidipes</name>
    <name type="common">Tsetse fly</name>
    <dbReference type="NCBI Taxonomy" id="7398"/>
    <lineage>
        <taxon>Eukaryota</taxon>
        <taxon>Metazoa</taxon>
        <taxon>Ecdysozoa</taxon>
        <taxon>Arthropoda</taxon>
        <taxon>Hexapoda</taxon>
        <taxon>Insecta</taxon>
        <taxon>Pterygota</taxon>
        <taxon>Neoptera</taxon>
        <taxon>Endopterygota</taxon>
        <taxon>Diptera</taxon>
        <taxon>Brachycera</taxon>
        <taxon>Muscomorpha</taxon>
        <taxon>Hippoboscoidea</taxon>
        <taxon>Glossinidae</taxon>
        <taxon>Glossina</taxon>
    </lineage>
</organism>
<sequence>MLFSDNFMGVLSSFKRLENRWAGRVELFSNRDAEALDVFSSFQLYVDGIKPRLTYFMAVCEPRQLMGKRKLV</sequence>